<reference evidence="6" key="1">
    <citation type="submission" date="2023-03" db="EMBL/GenBank/DDBJ databases">
        <title>Andean soil-derived lignocellulolytic bacterial consortium as a source of novel taxa and putative plastic-active enzymes.</title>
        <authorList>
            <person name="Diaz-Garcia L."/>
            <person name="Chuvochina M."/>
            <person name="Feuerriegel G."/>
            <person name="Bunk B."/>
            <person name="Sproer C."/>
            <person name="Streit W.R."/>
            <person name="Rodriguez L.M."/>
            <person name="Overmann J."/>
            <person name="Jimenez D.J."/>
        </authorList>
    </citation>
    <scope>NUCLEOTIDE SEQUENCE</scope>
    <source>
        <strain evidence="6">MAG 26</strain>
    </source>
</reference>
<evidence type="ECO:0000313" key="6">
    <source>
        <dbReference type="EMBL" id="WEK46327.1"/>
    </source>
</evidence>
<evidence type="ECO:0000259" key="5">
    <source>
        <dbReference type="PROSITE" id="PS50931"/>
    </source>
</evidence>
<accession>A0AAJ6BMR9</accession>
<keyword evidence="2" id="KW-0805">Transcription regulation</keyword>
<dbReference type="InterPro" id="IPR000847">
    <property type="entry name" value="LysR_HTH_N"/>
</dbReference>
<dbReference type="PANTHER" id="PTHR30419:SF8">
    <property type="entry name" value="NITROGEN ASSIMILATION TRANSCRIPTIONAL ACTIVATOR-RELATED"/>
    <property type="match status" value="1"/>
</dbReference>
<keyword evidence="3" id="KW-0238">DNA-binding</keyword>
<evidence type="ECO:0000256" key="1">
    <source>
        <dbReference type="ARBA" id="ARBA00009437"/>
    </source>
</evidence>
<dbReference type="Pfam" id="PF00126">
    <property type="entry name" value="HTH_1"/>
    <property type="match status" value="1"/>
</dbReference>
<dbReference type="Pfam" id="PF03466">
    <property type="entry name" value="LysR_substrate"/>
    <property type="match status" value="1"/>
</dbReference>
<dbReference type="GO" id="GO:0003677">
    <property type="term" value="F:DNA binding"/>
    <property type="evidence" value="ECO:0007669"/>
    <property type="project" value="UniProtKB-KW"/>
</dbReference>
<dbReference type="InterPro" id="IPR005119">
    <property type="entry name" value="LysR_subst-bd"/>
</dbReference>
<dbReference type="EMBL" id="CP119316">
    <property type="protein sequence ID" value="WEK46327.1"/>
    <property type="molecule type" value="Genomic_DNA"/>
</dbReference>
<dbReference type="PANTHER" id="PTHR30419">
    <property type="entry name" value="HTH-TYPE TRANSCRIPTIONAL REGULATOR YBHD"/>
    <property type="match status" value="1"/>
</dbReference>
<dbReference type="InterPro" id="IPR050950">
    <property type="entry name" value="HTH-type_LysR_regulators"/>
</dbReference>
<evidence type="ECO:0000313" key="7">
    <source>
        <dbReference type="Proteomes" id="UP001218362"/>
    </source>
</evidence>
<dbReference type="Gene3D" id="3.40.190.290">
    <property type="match status" value="1"/>
</dbReference>
<evidence type="ECO:0000256" key="4">
    <source>
        <dbReference type="ARBA" id="ARBA00023163"/>
    </source>
</evidence>
<dbReference type="AlphaFoldDB" id="A0AAJ6BMR9"/>
<feature type="domain" description="HTH lysR-type" evidence="5">
    <location>
        <begin position="3"/>
        <end position="60"/>
    </location>
</feature>
<dbReference type="PROSITE" id="PS50931">
    <property type="entry name" value="HTH_LYSR"/>
    <property type="match status" value="1"/>
</dbReference>
<dbReference type="InterPro" id="IPR036388">
    <property type="entry name" value="WH-like_DNA-bd_sf"/>
</dbReference>
<organism evidence="6 7">
    <name type="scientific">Candidatus Andeanibacterium colombiense</name>
    <dbReference type="NCBI Taxonomy" id="3121345"/>
    <lineage>
        <taxon>Bacteria</taxon>
        <taxon>Pseudomonadati</taxon>
        <taxon>Pseudomonadota</taxon>
        <taxon>Alphaproteobacteria</taxon>
        <taxon>Sphingomonadales</taxon>
        <taxon>Sphingomonadaceae</taxon>
        <taxon>Candidatus Andeanibacterium</taxon>
    </lineage>
</organism>
<dbReference type="Proteomes" id="UP001218362">
    <property type="component" value="Chromosome"/>
</dbReference>
<dbReference type="FunFam" id="1.10.10.10:FF:000001">
    <property type="entry name" value="LysR family transcriptional regulator"/>
    <property type="match status" value="1"/>
</dbReference>
<keyword evidence="4" id="KW-0804">Transcription</keyword>
<dbReference type="InterPro" id="IPR036390">
    <property type="entry name" value="WH_DNA-bd_sf"/>
</dbReference>
<dbReference type="KEGG" id="acob:P0Y56_15130"/>
<proteinExistence type="inferred from homology"/>
<name>A0AAJ6BMR9_9SPHN</name>
<dbReference type="GO" id="GO:0005829">
    <property type="term" value="C:cytosol"/>
    <property type="evidence" value="ECO:0007669"/>
    <property type="project" value="TreeGrafter"/>
</dbReference>
<sequence>MHLDHRLLAAFDAVATHGSVGRAAQALNTTQPTVSRHIKLLEQQLGNPLFERDAYGMHLTAAGADLLPRGRLILHEMELAREMMEGHRGLRRGAIRLGGVEGVARSFLPAILAEVTRRAPHLRIEVEVASEDRLERALANREIDIMFATQPPREVETVAIGTRTFQDRCVVFCAADHPLLRKNPIGIAEVVEEAWAMGHPGATTRLQFERLVREAGFSLPTVMLQTDSVDVIIAMVAGSNILGWLPEPILNARSSQMAITVLNIPELELVRTFGAYRRARGTFPPAGQILLDTLAAIPG</sequence>
<dbReference type="Gene3D" id="1.10.10.10">
    <property type="entry name" value="Winged helix-like DNA-binding domain superfamily/Winged helix DNA-binding domain"/>
    <property type="match status" value="1"/>
</dbReference>
<dbReference type="SUPFAM" id="SSF46785">
    <property type="entry name" value="Winged helix' DNA-binding domain"/>
    <property type="match status" value="1"/>
</dbReference>
<protein>
    <submittedName>
        <fullName evidence="6">LysR family transcriptional regulator</fullName>
    </submittedName>
</protein>
<dbReference type="SUPFAM" id="SSF53850">
    <property type="entry name" value="Periplasmic binding protein-like II"/>
    <property type="match status" value="1"/>
</dbReference>
<dbReference type="GO" id="GO:0003700">
    <property type="term" value="F:DNA-binding transcription factor activity"/>
    <property type="evidence" value="ECO:0007669"/>
    <property type="project" value="InterPro"/>
</dbReference>
<dbReference type="PRINTS" id="PR00039">
    <property type="entry name" value="HTHLYSR"/>
</dbReference>
<evidence type="ECO:0000256" key="3">
    <source>
        <dbReference type="ARBA" id="ARBA00023125"/>
    </source>
</evidence>
<comment type="similarity">
    <text evidence="1">Belongs to the LysR transcriptional regulatory family.</text>
</comment>
<evidence type="ECO:0000256" key="2">
    <source>
        <dbReference type="ARBA" id="ARBA00023015"/>
    </source>
</evidence>
<gene>
    <name evidence="6" type="ORF">P0Y56_15130</name>
</gene>